<dbReference type="AlphaFoldDB" id="A0A922I1U4"/>
<comment type="caution">
    <text evidence="1">The sequence shown here is derived from an EMBL/GenBank/DDBJ whole genome shotgun (WGS) entry which is preliminary data.</text>
</comment>
<evidence type="ECO:0000313" key="2">
    <source>
        <dbReference type="Proteomes" id="UP000790347"/>
    </source>
</evidence>
<keyword evidence="2" id="KW-1185">Reference proteome</keyword>
<evidence type="ECO:0000313" key="1">
    <source>
        <dbReference type="EMBL" id="KAH9517470.1"/>
    </source>
</evidence>
<sequence length="67" mass="7492">MGKKPRLPVNYDAPDSVQTSKCVNQSIHNHVWLTCQSIHSLFPEYARIHPNTSGLSSINNGYGYCCI</sequence>
<organism evidence="1 2">
    <name type="scientific">Dermatophagoides farinae</name>
    <name type="common">American house dust mite</name>
    <dbReference type="NCBI Taxonomy" id="6954"/>
    <lineage>
        <taxon>Eukaryota</taxon>
        <taxon>Metazoa</taxon>
        <taxon>Ecdysozoa</taxon>
        <taxon>Arthropoda</taxon>
        <taxon>Chelicerata</taxon>
        <taxon>Arachnida</taxon>
        <taxon>Acari</taxon>
        <taxon>Acariformes</taxon>
        <taxon>Sarcoptiformes</taxon>
        <taxon>Astigmata</taxon>
        <taxon>Psoroptidia</taxon>
        <taxon>Analgoidea</taxon>
        <taxon>Pyroglyphidae</taxon>
        <taxon>Dermatophagoidinae</taxon>
        <taxon>Dermatophagoides</taxon>
    </lineage>
</organism>
<proteinExistence type="predicted"/>
<reference evidence="1" key="1">
    <citation type="submission" date="2013-05" db="EMBL/GenBank/DDBJ databases">
        <authorList>
            <person name="Yim A.K.Y."/>
            <person name="Chan T.F."/>
            <person name="Ji K.M."/>
            <person name="Liu X.Y."/>
            <person name="Zhou J.W."/>
            <person name="Li R.Q."/>
            <person name="Yang K.Y."/>
            <person name="Li J."/>
            <person name="Li M."/>
            <person name="Law P.T.W."/>
            <person name="Wu Y.L."/>
            <person name="Cai Z.L."/>
            <person name="Qin H."/>
            <person name="Bao Y."/>
            <person name="Leung R.K.K."/>
            <person name="Ng P.K.S."/>
            <person name="Zou J."/>
            <person name="Zhong X.J."/>
            <person name="Ran P.X."/>
            <person name="Zhong N.S."/>
            <person name="Liu Z.G."/>
            <person name="Tsui S.K.W."/>
        </authorList>
    </citation>
    <scope>NUCLEOTIDE SEQUENCE</scope>
    <source>
        <strain evidence="1">Derf</strain>
        <tissue evidence="1">Whole organism</tissue>
    </source>
</reference>
<accession>A0A922I1U4</accession>
<protein>
    <submittedName>
        <fullName evidence="1">Uncharacterized protein</fullName>
    </submittedName>
</protein>
<reference evidence="1" key="2">
    <citation type="journal article" date="2022" name="Res Sq">
        <title>Comparative Genomics Reveals Insights into the Divergent Evolution of Astigmatic Mites and Household Pest Adaptations.</title>
        <authorList>
            <person name="Xiong Q."/>
            <person name="Wan A.T.-Y."/>
            <person name="Liu X.-Y."/>
            <person name="Fung C.S.-H."/>
            <person name="Xiao X."/>
            <person name="Malainual N."/>
            <person name="Hou J."/>
            <person name="Wang L."/>
            <person name="Wang M."/>
            <person name="Yang K."/>
            <person name="Cui Y."/>
            <person name="Leung E."/>
            <person name="Nong W."/>
            <person name="Shin S.-K."/>
            <person name="Au S."/>
            <person name="Jeong K.Y."/>
            <person name="Chew F.T."/>
            <person name="Hui J."/>
            <person name="Leung T.F."/>
            <person name="Tungtrongchitr A."/>
            <person name="Zhong N."/>
            <person name="Liu Z."/>
            <person name="Tsui S."/>
        </authorList>
    </citation>
    <scope>NUCLEOTIDE SEQUENCE</scope>
    <source>
        <strain evidence="1">Derf</strain>
        <tissue evidence="1">Whole organism</tissue>
    </source>
</reference>
<dbReference type="Proteomes" id="UP000790347">
    <property type="component" value="Unassembled WGS sequence"/>
</dbReference>
<dbReference type="EMBL" id="ASGP02000003">
    <property type="protein sequence ID" value="KAH9517470.1"/>
    <property type="molecule type" value="Genomic_DNA"/>
</dbReference>
<gene>
    <name evidence="1" type="ORF">DERF_008144</name>
</gene>
<name>A0A922I1U4_DERFA</name>